<keyword evidence="2" id="KW-1185">Reference proteome</keyword>
<dbReference type="SUPFAM" id="SSF52047">
    <property type="entry name" value="RNI-like"/>
    <property type="match status" value="1"/>
</dbReference>
<dbReference type="STRING" id="1344416.A0A139AKM6"/>
<dbReference type="AlphaFoldDB" id="A0A139AKM6"/>
<dbReference type="OrthoDB" id="10257471at2759"/>
<evidence type="ECO:0000313" key="1">
    <source>
        <dbReference type="EMBL" id="KXS17248.1"/>
    </source>
</evidence>
<dbReference type="Proteomes" id="UP000070544">
    <property type="component" value="Unassembled WGS sequence"/>
</dbReference>
<reference evidence="1 2" key="1">
    <citation type="journal article" date="2015" name="Genome Biol. Evol.">
        <title>Phylogenomic analyses indicate that early fungi evolved digesting cell walls of algal ancestors of land plants.</title>
        <authorList>
            <person name="Chang Y."/>
            <person name="Wang S."/>
            <person name="Sekimoto S."/>
            <person name="Aerts A.L."/>
            <person name="Choi C."/>
            <person name="Clum A."/>
            <person name="LaButti K.M."/>
            <person name="Lindquist E.A."/>
            <person name="Yee Ngan C."/>
            <person name="Ohm R.A."/>
            <person name="Salamov A.A."/>
            <person name="Grigoriev I.V."/>
            <person name="Spatafora J.W."/>
            <person name="Berbee M.L."/>
        </authorList>
    </citation>
    <scope>NUCLEOTIDE SEQUENCE [LARGE SCALE GENOMIC DNA]</scope>
    <source>
        <strain evidence="1 2">JEL478</strain>
    </source>
</reference>
<dbReference type="EMBL" id="KQ965748">
    <property type="protein sequence ID" value="KXS17248.1"/>
    <property type="molecule type" value="Genomic_DNA"/>
</dbReference>
<dbReference type="InterPro" id="IPR032675">
    <property type="entry name" value="LRR_dom_sf"/>
</dbReference>
<protein>
    <submittedName>
        <fullName evidence="1">RNI-like protein</fullName>
    </submittedName>
</protein>
<dbReference type="GO" id="GO:0031146">
    <property type="term" value="P:SCF-dependent proteasomal ubiquitin-dependent protein catabolic process"/>
    <property type="evidence" value="ECO:0007669"/>
    <property type="project" value="TreeGrafter"/>
</dbReference>
<sequence>MVVNLLKRAPELRHVDLGGEPLHQGVARTLRLSCHRLHSLAFSTRPVPDTDLVSLFSSPPAPLPPHLSPLPSRLTHLDLGAHPSLLPGTLLDLAQLLPNLRHLALRSNRTLATPGATDDLARFLTIVAPRLESLDARGSQAFMEDEVITALTKHGAGSLTRLDLGAWEADVDPAEAATSSAAADLPPPATLSKDSLVALRHLSKLTHLRLPGQPALTDLTVSALVSSMPNLLAFDSSGCRITDLAVASVAAHCPLVRWIDVAECAWVGDKALVALGGEGGGKALRAVDVGGTDVSEERLGWLVARRSSLTHVGTRGGAPLMVTDTWR</sequence>
<proteinExistence type="predicted"/>
<gene>
    <name evidence="1" type="ORF">M427DRAFT_133678</name>
</gene>
<accession>A0A139AKM6</accession>
<dbReference type="PANTHER" id="PTHR13318">
    <property type="entry name" value="PARTNER OF PAIRED, ISOFORM B-RELATED"/>
    <property type="match status" value="1"/>
</dbReference>
<dbReference type="GO" id="GO:0019005">
    <property type="term" value="C:SCF ubiquitin ligase complex"/>
    <property type="evidence" value="ECO:0007669"/>
    <property type="project" value="TreeGrafter"/>
</dbReference>
<name>A0A139AKM6_GONPJ</name>
<dbReference type="Gene3D" id="3.80.10.10">
    <property type="entry name" value="Ribonuclease Inhibitor"/>
    <property type="match status" value="1"/>
</dbReference>
<organism evidence="1 2">
    <name type="scientific">Gonapodya prolifera (strain JEL478)</name>
    <name type="common">Monoblepharis prolifera</name>
    <dbReference type="NCBI Taxonomy" id="1344416"/>
    <lineage>
        <taxon>Eukaryota</taxon>
        <taxon>Fungi</taxon>
        <taxon>Fungi incertae sedis</taxon>
        <taxon>Chytridiomycota</taxon>
        <taxon>Chytridiomycota incertae sedis</taxon>
        <taxon>Monoblepharidomycetes</taxon>
        <taxon>Monoblepharidales</taxon>
        <taxon>Gonapodyaceae</taxon>
        <taxon>Gonapodya</taxon>
    </lineage>
</organism>
<evidence type="ECO:0000313" key="2">
    <source>
        <dbReference type="Proteomes" id="UP000070544"/>
    </source>
</evidence>